<comment type="caution">
    <text evidence="2">The sequence shown here is derived from an EMBL/GenBank/DDBJ whole genome shotgun (WGS) entry which is preliminary data.</text>
</comment>
<evidence type="ECO:0000313" key="2">
    <source>
        <dbReference type="EMBL" id="CAD6492641.1"/>
    </source>
</evidence>
<dbReference type="Proteomes" id="UP000639006">
    <property type="component" value="Unassembled WGS sequence"/>
</dbReference>
<name>A0A811T8I4_9EURY</name>
<protein>
    <submittedName>
        <fullName evidence="2">Uncharacterized protein</fullName>
    </submittedName>
</protein>
<dbReference type="Proteomes" id="UP000606624">
    <property type="component" value="Unassembled WGS sequence"/>
</dbReference>
<accession>A0A811T8I4</accession>
<organism evidence="2 3">
    <name type="scientific">Candidatus Argoarchaeum ethanivorans</name>
    <dbReference type="NCBI Taxonomy" id="2608793"/>
    <lineage>
        <taxon>Archaea</taxon>
        <taxon>Methanobacteriati</taxon>
        <taxon>Methanobacteriota</taxon>
        <taxon>Stenosarchaea group</taxon>
        <taxon>Methanomicrobia</taxon>
        <taxon>Methanosarcinales</taxon>
        <taxon>Methanosarcinales incertae sedis</taxon>
        <taxon>GOM Arc I cluster</taxon>
        <taxon>Candidatus Argoarchaeum</taxon>
    </lineage>
</organism>
<gene>
    <name evidence="2" type="ORF">DIAAKJNI_00343</name>
    <name evidence="1" type="ORF">KFBDDELM_00197</name>
</gene>
<evidence type="ECO:0000313" key="3">
    <source>
        <dbReference type="Proteomes" id="UP000639006"/>
    </source>
</evidence>
<evidence type="ECO:0000313" key="1">
    <source>
        <dbReference type="EMBL" id="CAD6490314.1"/>
    </source>
</evidence>
<proteinExistence type="predicted"/>
<dbReference type="AlphaFoldDB" id="A0A811T8I4"/>
<dbReference type="EMBL" id="CAJHIN010000010">
    <property type="protein sequence ID" value="CAD6490314.1"/>
    <property type="molecule type" value="Genomic_DNA"/>
</dbReference>
<reference evidence="2" key="1">
    <citation type="submission" date="2020-10" db="EMBL/GenBank/DDBJ databases">
        <authorList>
            <person name="Hahn C.J."/>
            <person name="Laso-Perez R."/>
            <person name="Vulcano F."/>
            <person name="Vaziourakis K.-M."/>
            <person name="Stokke R."/>
            <person name="Steen I.H."/>
            <person name="Teske A."/>
            <person name="Boetius A."/>
            <person name="Liebeke M."/>
            <person name="Amann R."/>
            <person name="Knittel K."/>
        </authorList>
    </citation>
    <scope>NUCLEOTIDE SEQUENCE</scope>
    <source>
        <strain evidence="1">Gfbio:e3339647-f889-4370-9287-4fb5cb688e4c:AG392E03_GoMArc1</strain>
        <strain evidence="2">Gfbio:e3339647-f889-4370-9287-4fb5cb688e4c:AG392M11_GoMArc1</strain>
    </source>
</reference>
<dbReference type="EMBL" id="CAJHIQ010000016">
    <property type="protein sequence ID" value="CAD6492641.1"/>
    <property type="molecule type" value="Genomic_DNA"/>
</dbReference>
<sequence>MPHIIDIDHISENLFILQNLSLASRSFCEKYRISYYSKEESEFDWYYYLGWLKPIVSEKLIDCAIKVRILQDFLREEDEEDEEIDFADLDQRACSDLVLGQFHAGSDPLTLREACNKIIHATKVNLVWKDVASGAEDERTADEDRPEYWNDSVMLEGSKGNREWKFELYVVDFCIALERFLSELVDSVNWDGIYKDDI</sequence>